<comment type="caution">
    <text evidence="2">The sequence shown here is derived from an EMBL/GenBank/DDBJ whole genome shotgun (WGS) entry which is preliminary data.</text>
</comment>
<dbReference type="InterPro" id="IPR052560">
    <property type="entry name" value="RdDP_mobile_element"/>
</dbReference>
<reference evidence="2" key="1">
    <citation type="journal article" date="2022" name="bioRxiv">
        <title>Sequencing and chromosome-scale assembly of the giantPleurodeles waltlgenome.</title>
        <authorList>
            <person name="Brown T."/>
            <person name="Elewa A."/>
            <person name="Iarovenko S."/>
            <person name="Subramanian E."/>
            <person name="Araus A.J."/>
            <person name="Petzold A."/>
            <person name="Susuki M."/>
            <person name="Suzuki K.-i.T."/>
            <person name="Hayashi T."/>
            <person name="Toyoda A."/>
            <person name="Oliveira C."/>
            <person name="Osipova E."/>
            <person name="Leigh N.D."/>
            <person name="Simon A."/>
            <person name="Yun M.H."/>
        </authorList>
    </citation>
    <scope>NUCLEOTIDE SEQUENCE</scope>
    <source>
        <strain evidence="2">20211129_DDA</strain>
        <tissue evidence="2">Liver</tissue>
    </source>
</reference>
<dbReference type="Pfam" id="PF00078">
    <property type="entry name" value="RVT_1"/>
    <property type="match status" value="1"/>
</dbReference>
<dbReference type="AlphaFoldDB" id="A0AAV7SSX4"/>
<dbReference type="PANTHER" id="PTHR36688">
    <property type="entry name" value="ENDO/EXONUCLEASE/PHOSPHATASE DOMAIN-CONTAINING PROTEIN"/>
    <property type="match status" value="1"/>
</dbReference>
<dbReference type="Proteomes" id="UP001066276">
    <property type="component" value="Chromosome 4_2"/>
</dbReference>
<feature type="domain" description="Reverse transcriptase" evidence="1">
    <location>
        <begin position="145"/>
        <end position="231"/>
    </location>
</feature>
<evidence type="ECO:0000313" key="3">
    <source>
        <dbReference type="Proteomes" id="UP001066276"/>
    </source>
</evidence>
<evidence type="ECO:0000313" key="2">
    <source>
        <dbReference type="EMBL" id="KAJ1167189.1"/>
    </source>
</evidence>
<evidence type="ECO:0000259" key="1">
    <source>
        <dbReference type="Pfam" id="PF00078"/>
    </source>
</evidence>
<proteinExistence type="predicted"/>
<accession>A0AAV7SSX4</accession>
<organism evidence="2 3">
    <name type="scientific">Pleurodeles waltl</name>
    <name type="common">Iberian ribbed newt</name>
    <dbReference type="NCBI Taxonomy" id="8319"/>
    <lineage>
        <taxon>Eukaryota</taxon>
        <taxon>Metazoa</taxon>
        <taxon>Chordata</taxon>
        <taxon>Craniata</taxon>
        <taxon>Vertebrata</taxon>
        <taxon>Euteleostomi</taxon>
        <taxon>Amphibia</taxon>
        <taxon>Batrachia</taxon>
        <taxon>Caudata</taxon>
        <taxon>Salamandroidea</taxon>
        <taxon>Salamandridae</taxon>
        <taxon>Pleurodelinae</taxon>
        <taxon>Pleurodeles</taxon>
    </lineage>
</organism>
<sequence length="233" mass="26279">MEPETLTALTSDHNPVLITVGDKIECQQQGVRYNYKKADVYLYKRSLDETFTLDPLRCIKDIDQAADLFTDAVHTASKCSIPQQKPQRCSIYGLPSGIKQPIAEKNRARRQWQKYCTRRPAEEVQHVDKTAEGTNKPAQSYLINLMTSYLEGRTFHVVMSEECSTVRPILAGVPQGSILGPFLFNIFTNDIPKDLALYADDAAVISHSFSEKEAAKNLEASLSKISGWYSDWR</sequence>
<keyword evidence="3" id="KW-1185">Reference proteome</keyword>
<gene>
    <name evidence="2" type="ORF">NDU88_007582</name>
</gene>
<dbReference type="PANTHER" id="PTHR36688:SF1">
    <property type="entry name" value="ENDONUCLEASE_EXONUCLEASE_PHOSPHATASE DOMAIN-CONTAINING PROTEIN"/>
    <property type="match status" value="1"/>
</dbReference>
<protein>
    <recommendedName>
        <fullName evidence="1">Reverse transcriptase domain-containing protein</fullName>
    </recommendedName>
</protein>
<name>A0AAV7SSX4_PLEWA</name>
<dbReference type="EMBL" id="JANPWB010000008">
    <property type="protein sequence ID" value="KAJ1167189.1"/>
    <property type="molecule type" value="Genomic_DNA"/>
</dbReference>
<dbReference type="InterPro" id="IPR000477">
    <property type="entry name" value="RT_dom"/>
</dbReference>